<sequence length="72" mass="7464">PRSSPCANFTCHNGGSCMAHGSFPVCHCPSQFLGIRCEFGPVDPCGGCPDGQTCVPTGIQCVTSPCPTHHCQ</sequence>
<keyword evidence="4" id="KW-1185">Reference proteome</keyword>
<proteinExistence type="predicted"/>
<dbReference type="EMBL" id="BMAT01000170">
    <property type="protein sequence ID" value="GFR61132.1"/>
    <property type="molecule type" value="Genomic_DNA"/>
</dbReference>
<evidence type="ECO:0000256" key="1">
    <source>
        <dbReference type="PROSITE-ProRule" id="PRU00076"/>
    </source>
</evidence>
<comment type="caution">
    <text evidence="3">The sequence shown here is derived from an EMBL/GenBank/DDBJ whole genome shotgun (WGS) entry which is preliminary data.</text>
</comment>
<feature type="domain" description="EGF-like" evidence="2">
    <location>
        <begin position="2"/>
        <end position="38"/>
    </location>
</feature>
<evidence type="ECO:0000313" key="3">
    <source>
        <dbReference type="EMBL" id="GFR61132.1"/>
    </source>
</evidence>
<dbReference type="Gene3D" id="2.10.25.10">
    <property type="entry name" value="Laminin"/>
    <property type="match status" value="1"/>
</dbReference>
<reference evidence="3 4" key="1">
    <citation type="journal article" date="2021" name="Elife">
        <title>Chloroplast acquisition without the gene transfer in kleptoplastic sea slugs, Plakobranchus ocellatus.</title>
        <authorList>
            <person name="Maeda T."/>
            <person name="Takahashi S."/>
            <person name="Yoshida T."/>
            <person name="Shimamura S."/>
            <person name="Takaki Y."/>
            <person name="Nagai Y."/>
            <person name="Toyoda A."/>
            <person name="Suzuki Y."/>
            <person name="Arimoto A."/>
            <person name="Ishii H."/>
            <person name="Satoh N."/>
            <person name="Nishiyama T."/>
            <person name="Hasebe M."/>
            <person name="Maruyama T."/>
            <person name="Minagawa J."/>
            <person name="Obokata J."/>
            <person name="Shigenobu S."/>
        </authorList>
    </citation>
    <scope>NUCLEOTIDE SEQUENCE [LARGE SCALE GENOMIC DNA]</scope>
</reference>
<name>A0AAV4EJ70_9GAST</name>
<gene>
    <name evidence="3" type="ORF">ElyMa_000095600</name>
</gene>
<evidence type="ECO:0000313" key="4">
    <source>
        <dbReference type="Proteomes" id="UP000762676"/>
    </source>
</evidence>
<dbReference type="Pfam" id="PF00008">
    <property type="entry name" value="EGF"/>
    <property type="match status" value="1"/>
</dbReference>
<dbReference type="SUPFAM" id="SSF57196">
    <property type="entry name" value="EGF/Laminin"/>
    <property type="match status" value="1"/>
</dbReference>
<dbReference type="PROSITE" id="PS00022">
    <property type="entry name" value="EGF_1"/>
    <property type="match status" value="1"/>
</dbReference>
<dbReference type="InterPro" id="IPR000742">
    <property type="entry name" value="EGF"/>
</dbReference>
<evidence type="ECO:0000259" key="2">
    <source>
        <dbReference type="PROSITE" id="PS50026"/>
    </source>
</evidence>
<protein>
    <submittedName>
        <fullName evidence="3">Delta-like 4</fullName>
    </submittedName>
</protein>
<keyword evidence="1" id="KW-0245">EGF-like domain</keyword>
<dbReference type="PROSITE" id="PS50026">
    <property type="entry name" value="EGF_3"/>
    <property type="match status" value="1"/>
</dbReference>
<dbReference type="AlphaFoldDB" id="A0AAV4EJ70"/>
<keyword evidence="1" id="KW-1015">Disulfide bond</keyword>
<comment type="caution">
    <text evidence="1">Lacks conserved residue(s) required for the propagation of feature annotation.</text>
</comment>
<organism evidence="3 4">
    <name type="scientific">Elysia marginata</name>
    <dbReference type="NCBI Taxonomy" id="1093978"/>
    <lineage>
        <taxon>Eukaryota</taxon>
        <taxon>Metazoa</taxon>
        <taxon>Spiralia</taxon>
        <taxon>Lophotrochozoa</taxon>
        <taxon>Mollusca</taxon>
        <taxon>Gastropoda</taxon>
        <taxon>Heterobranchia</taxon>
        <taxon>Euthyneura</taxon>
        <taxon>Panpulmonata</taxon>
        <taxon>Sacoglossa</taxon>
        <taxon>Placobranchoidea</taxon>
        <taxon>Plakobranchidae</taxon>
        <taxon>Elysia</taxon>
    </lineage>
</organism>
<dbReference type="Proteomes" id="UP000762676">
    <property type="component" value="Unassembled WGS sequence"/>
</dbReference>
<accession>A0AAV4EJ70</accession>
<feature type="disulfide bond" evidence="1">
    <location>
        <begin position="28"/>
        <end position="37"/>
    </location>
</feature>
<feature type="non-terminal residue" evidence="3">
    <location>
        <position position="1"/>
    </location>
</feature>